<accession>A0A0B5J087</accession>
<sequence length="101" mass="10836">MSTNRAAIVESTDTQSAPAGSTESPESAGSRTKEITTGAAHAQEQPARTDGPRDCRRPVDPVWRALFEALRNSPASRDAVAIPADADDEPLTEALYRMRGR</sequence>
<dbReference type="RefSeq" id="YP_009119089.1">
    <property type="nucleotide sequence ID" value="NC_026440.1"/>
</dbReference>
<dbReference type="Proteomes" id="UP000202511">
    <property type="component" value="Segment"/>
</dbReference>
<reference evidence="2 3" key="1">
    <citation type="journal article" date="2015" name="Parasitol. Res.">
        <title>Viruses in close associations with free-living amoebae.</title>
        <authorList>
            <person name="Scheid P."/>
        </authorList>
    </citation>
    <scope>NUCLEOTIDE SEQUENCE [LARGE SCALE GENOMIC DNA]</scope>
    <source>
        <strain evidence="2">KlaHel</strain>
    </source>
</reference>
<evidence type="ECO:0000256" key="1">
    <source>
        <dbReference type="SAM" id="MobiDB-lite"/>
    </source>
</evidence>
<dbReference type="GeneID" id="23461771"/>
<protein>
    <submittedName>
        <fullName evidence="2">Uncharacterized protein</fullName>
    </submittedName>
</protein>
<proteinExistence type="predicted"/>
<evidence type="ECO:0000313" key="3">
    <source>
        <dbReference type="Proteomes" id="UP000202511"/>
    </source>
</evidence>
<feature type="region of interest" description="Disordered" evidence="1">
    <location>
        <begin position="1"/>
        <end position="57"/>
    </location>
</feature>
<evidence type="ECO:0000313" key="2">
    <source>
        <dbReference type="EMBL" id="AJF96854.1"/>
    </source>
</evidence>
<feature type="compositionally biased region" description="Polar residues" evidence="1">
    <location>
        <begin position="1"/>
        <end position="30"/>
    </location>
</feature>
<dbReference type="EMBL" id="KP136319">
    <property type="protein sequence ID" value="AJF96854.1"/>
    <property type="molecule type" value="Genomic_DNA"/>
</dbReference>
<name>A0A0B5J087_9VIRU</name>
<organism evidence="2 3">
    <name type="scientific">Pandoravirus inopinatum</name>
    <dbReference type="NCBI Taxonomy" id="1605721"/>
    <lineage>
        <taxon>Viruses</taxon>
        <taxon>Pandoravirus</taxon>
    </lineage>
</organism>
<dbReference type="KEGG" id="vg:23461771"/>